<keyword evidence="4 5" id="KW-0862">Zinc</keyword>
<accession>A0A1Q9E0L5</accession>
<dbReference type="PROSITE" id="PS50103">
    <property type="entry name" value="ZF_C3H1"/>
    <property type="match status" value="3"/>
</dbReference>
<reference evidence="9 10" key="1">
    <citation type="submission" date="2016-02" db="EMBL/GenBank/DDBJ databases">
        <title>Genome analysis of coral dinoflagellate symbionts highlights evolutionary adaptations to a symbiotic lifestyle.</title>
        <authorList>
            <person name="Aranda M."/>
            <person name="Li Y."/>
            <person name="Liew Y.J."/>
            <person name="Baumgarten S."/>
            <person name="Simakov O."/>
            <person name="Wilson M."/>
            <person name="Piel J."/>
            <person name="Ashoor H."/>
            <person name="Bougouffa S."/>
            <person name="Bajic V.B."/>
            <person name="Ryu T."/>
            <person name="Ravasi T."/>
            <person name="Bayer T."/>
            <person name="Micklem G."/>
            <person name="Kim H."/>
            <person name="Bhak J."/>
            <person name="Lajeunesse T.C."/>
            <person name="Voolstra C.R."/>
        </authorList>
    </citation>
    <scope>NUCLEOTIDE SEQUENCE [LARGE SCALE GENOMIC DNA]</scope>
    <source>
        <strain evidence="9 10">CCMP2467</strain>
    </source>
</reference>
<dbReference type="InterPro" id="IPR028089">
    <property type="entry name" value="DUF4455"/>
</dbReference>
<evidence type="ECO:0000256" key="5">
    <source>
        <dbReference type="PROSITE-ProRule" id="PRU00723"/>
    </source>
</evidence>
<dbReference type="PANTHER" id="PTHR12547:SF18">
    <property type="entry name" value="PROTEIN TIS11"/>
    <property type="match status" value="1"/>
</dbReference>
<dbReference type="OrthoDB" id="431588at2759"/>
<feature type="region of interest" description="Disordered" evidence="7">
    <location>
        <begin position="271"/>
        <end position="332"/>
    </location>
</feature>
<dbReference type="GO" id="GO:0008270">
    <property type="term" value="F:zinc ion binding"/>
    <property type="evidence" value="ECO:0007669"/>
    <property type="project" value="UniProtKB-KW"/>
</dbReference>
<evidence type="ECO:0000259" key="8">
    <source>
        <dbReference type="PROSITE" id="PS50103"/>
    </source>
</evidence>
<keyword evidence="10" id="KW-1185">Reference proteome</keyword>
<keyword evidence="6" id="KW-0175">Coiled coil</keyword>
<dbReference type="PANTHER" id="PTHR12547">
    <property type="entry name" value="CCCH ZINC FINGER/TIS11-RELATED"/>
    <property type="match status" value="1"/>
</dbReference>
<gene>
    <name evidence="9" type="primary">Zc3h6</name>
    <name evidence="9" type="ORF">AK812_SmicGene16340</name>
</gene>
<dbReference type="Gene3D" id="4.10.1000.10">
    <property type="entry name" value="Zinc finger, CCCH-type"/>
    <property type="match status" value="3"/>
</dbReference>
<evidence type="ECO:0000256" key="4">
    <source>
        <dbReference type="ARBA" id="ARBA00022833"/>
    </source>
</evidence>
<proteinExistence type="predicted"/>
<dbReference type="InterPro" id="IPR000571">
    <property type="entry name" value="Znf_CCCH"/>
</dbReference>
<evidence type="ECO:0000313" key="10">
    <source>
        <dbReference type="Proteomes" id="UP000186817"/>
    </source>
</evidence>
<feature type="domain" description="C3H1-type" evidence="8">
    <location>
        <begin position="119"/>
        <end position="146"/>
    </location>
</feature>
<dbReference type="InterPro" id="IPR036855">
    <property type="entry name" value="Znf_CCCH_sf"/>
</dbReference>
<feature type="zinc finger region" description="C3H1-type" evidence="5">
    <location>
        <begin position="119"/>
        <end position="146"/>
    </location>
</feature>
<dbReference type="GO" id="GO:0003729">
    <property type="term" value="F:mRNA binding"/>
    <property type="evidence" value="ECO:0007669"/>
    <property type="project" value="InterPro"/>
</dbReference>
<feature type="region of interest" description="Disordered" evidence="7">
    <location>
        <begin position="54"/>
        <end position="79"/>
    </location>
</feature>
<dbReference type="Pfam" id="PF00642">
    <property type="entry name" value="zf-CCCH"/>
    <property type="match status" value="1"/>
</dbReference>
<feature type="region of interest" description="Disordered" evidence="7">
    <location>
        <begin position="179"/>
        <end position="232"/>
    </location>
</feature>
<feature type="compositionally biased region" description="Polar residues" evidence="7">
    <location>
        <begin position="1258"/>
        <end position="1267"/>
    </location>
</feature>
<sequence>MAPAHHGRERVGDRRLSESPIYLGTSLPAAVWLLVEFHIHGMSDGMLGAPAEPEATADLARSSPLSSSPSAKEKQRRDSAVVMQLAKTKMCSFYEKGKCSSETCRYAHSLEELRCPPNLQKTKLCKSFLQGKCAHGENCSFAHGDSDLRVTSGIYKTQMCNFYERGHCKKGDRCNHAHGDADLRPSFSPQKTPVREKGRMGVAETPDACTPPKVVPAGEGGRSPKLGPESSKKERLPLAELLESQAGAQPDSDMPCQASVSELAALAFAPPGLDRCSRNDADTRPSFSPQQTPIREKGFIGLFQTPDARTPPKVVPAGEGGRSPKLGPESSKKERLPLAELLESQAGAQPDSDMPCQASVSELAALAFAPPGLDRCSRNDADTRPSFSPQQTPIREKGFIGLFQTPDARTPPKVVPAGEGGRSPKLGPESSKKERLPLAELLESQAGAQPDSDMPCQASVSELAALAFVPPMMTMLPPPRPPAKVGRKGKHVQRTLLDASDLPSPGFVQSFCASQKLSEALQAERLSSANGQAAYLKKKQQQLAYVEEAHRREQPPLEAIAAPEILRGELRRDAVFHHGAAGVPAPMTGAAALDIGDLRGGCIPIVNVGNEAGAFREKRLERQKQFLASRKARHDVALAEFDQAMDALAEDCQREVEAATERIKRDLEASTVDCNAILEPLEPPPLPPKAEGEEEEEDEAKLLDELEDLPMDGTIDPAKAKAVAAENAARKALRTLGERTEGEVRGILSALEAATLLRRRRIEEFAGPSGELARIDDLRKSSVEELLKTLVEALTAAAHVVHGEAERLIEERALSFNEILLENRKAMQQLGAKLTVQTLEHSKEYKVRWHKGLLLWKQQRHRHSMAVVMRRIKSTEFRQPESLVEAVGKVREHQAYVFRQRKDLIDELFAIPQHRLVVALVRHTEEQNTQLNDRAQETFDTLLVELRELREALNVSAEQMLGELGLELELHDARQEWKGHDSVANLIDAEVRPPLRECLDQVAALLHALSNKLTQQEEALHQSVTSVITFFLGLARKQELLKKRVEEFEVNYNGEVEDCEKDFEETCERNEKTMQDLHGAIDDAAHHETLDELKQQTFDHLDQMALGYRDHADQMLQIHNRYPGEAQDLIRRETRGYCKDLGLALDPSEDAPALAAERKAQTASLEEDAVNKAKAAFPAVPDEDEAAKATRLEALAAAVEAAKAEVQQAAEAREAAALEEEAQSFAGLEEKSGWPLGEGTGCRVLEKWVLEDLRQQILQPPESQGQEETPAEVGPEGESDVLEEPKFADGTEALDTLAFDNDWFEENLSSLRSAIFENLIGQKRYLDRVDIPAACEEVRRDLDQRLRRHTNRKGEVQVDWYVPRYSTVSKHKDKFERHLVAVAQKCQEQDDAVEFALQQIDEAEEQYKQRVAKIQEGLGDAETLPVLTSMERQVVDCMVRFRELCQTTVQGRLLELSSKAPQGLQKENQAFLMMCQKGEEQYSEPEIVYYGGEIEELNQTLDERKQERAQRAQELESQIQEKCKVPMDAFAVAYAAAVETLCASKGFGRKYGEPRRKAQERVRTLIARASTVRSNIQLLLDYVSQLLTLPPPEEGGYEVTAMPKVPRIMSVRHFFSRGGEPWTFTGELLGILYVAVCAMAELGSHLGAFRESSASKYELAAVPSLSILREDMCFLPSAEEQKEVHRKAEEAKDLSDEVPVEQRAEAQHALQLSRSMEASQALRDDSLLRVLGPLMKSERFNNEIQSVIKSSNEAYAGQGA</sequence>
<dbReference type="InterPro" id="IPR045877">
    <property type="entry name" value="ZFP36-like"/>
</dbReference>
<dbReference type="EMBL" id="LSRX01000309">
    <property type="protein sequence ID" value="OLQ00947.1"/>
    <property type="molecule type" value="Genomic_DNA"/>
</dbReference>
<evidence type="ECO:0000256" key="1">
    <source>
        <dbReference type="ARBA" id="ARBA00022723"/>
    </source>
</evidence>
<feature type="zinc finger region" description="C3H1-type" evidence="5">
    <location>
        <begin position="85"/>
        <end position="111"/>
    </location>
</feature>
<feature type="domain" description="C3H1-type" evidence="8">
    <location>
        <begin position="154"/>
        <end position="181"/>
    </location>
</feature>
<protein>
    <submittedName>
        <fullName evidence="9">Zinc finger CCCH domain-containing protein 6</fullName>
    </submittedName>
</protein>
<feature type="zinc finger region" description="C3H1-type" evidence="5">
    <location>
        <begin position="154"/>
        <end position="181"/>
    </location>
</feature>
<feature type="region of interest" description="Disordered" evidence="7">
    <location>
        <begin position="678"/>
        <end position="699"/>
    </location>
</feature>
<feature type="region of interest" description="Disordered" evidence="7">
    <location>
        <begin position="371"/>
        <end position="432"/>
    </location>
</feature>
<dbReference type="SUPFAM" id="SSF90229">
    <property type="entry name" value="CCCH zinc finger"/>
    <property type="match status" value="2"/>
</dbReference>
<dbReference type="Pfam" id="PF14643">
    <property type="entry name" value="DUF4455"/>
    <property type="match status" value="1"/>
</dbReference>
<evidence type="ECO:0000256" key="3">
    <source>
        <dbReference type="ARBA" id="ARBA00022771"/>
    </source>
</evidence>
<dbReference type="SMART" id="SM00356">
    <property type="entry name" value="ZnF_C3H1"/>
    <property type="match status" value="3"/>
</dbReference>
<evidence type="ECO:0000256" key="7">
    <source>
        <dbReference type="SAM" id="MobiDB-lite"/>
    </source>
</evidence>
<organism evidence="9 10">
    <name type="scientific">Symbiodinium microadriaticum</name>
    <name type="common">Dinoflagellate</name>
    <name type="synonym">Zooxanthella microadriatica</name>
    <dbReference type="NCBI Taxonomy" id="2951"/>
    <lineage>
        <taxon>Eukaryota</taxon>
        <taxon>Sar</taxon>
        <taxon>Alveolata</taxon>
        <taxon>Dinophyceae</taxon>
        <taxon>Suessiales</taxon>
        <taxon>Symbiodiniaceae</taxon>
        <taxon>Symbiodinium</taxon>
    </lineage>
</organism>
<dbReference type="Proteomes" id="UP000186817">
    <property type="component" value="Unassembled WGS sequence"/>
</dbReference>
<feature type="coiled-coil region" evidence="6">
    <location>
        <begin position="1189"/>
        <end position="1221"/>
    </location>
</feature>
<evidence type="ECO:0000313" key="9">
    <source>
        <dbReference type="EMBL" id="OLQ00947.1"/>
    </source>
</evidence>
<evidence type="ECO:0000256" key="2">
    <source>
        <dbReference type="ARBA" id="ARBA00022737"/>
    </source>
</evidence>
<feature type="coiled-coil region" evidence="6">
    <location>
        <begin position="1386"/>
        <end position="1413"/>
    </location>
</feature>
<feature type="region of interest" description="Disordered" evidence="7">
    <location>
        <begin position="1258"/>
        <end position="1281"/>
    </location>
</feature>
<keyword evidence="3 5" id="KW-0863">Zinc-finger</keyword>
<keyword evidence="2" id="KW-0677">Repeat</keyword>
<name>A0A1Q9E0L5_SYMMI</name>
<keyword evidence="1 5" id="KW-0479">Metal-binding</keyword>
<feature type="domain" description="C3H1-type" evidence="8">
    <location>
        <begin position="85"/>
        <end position="111"/>
    </location>
</feature>
<comment type="caution">
    <text evidence="9">The sequence shown here is derived from an EMBL/GenBank/DDBJ whole genome shotgun (WGS) entry which is preliminary data.</text>
</comment>
<evidence type="ECO:0000256" key="6">
    <source>
        <dbReference type="SAM" id="Coils"/>
    </source>
</evidence>